<evidence type="ECO:0000313" key="2">
    <source>
        <dbReference type="EMBL" id="PPC77777.1"/>
    </source>
</evidence>
<dbReference type="SUPFAM" id="SSF51735">
    <property type="entry name" value="NAD(P)-binding Rossmann-fold domains"/>
    <property type="match status" value="1"/>
</dbReference>
<gene>
    <name evidence="2" type="ORF">C4K68_08770</name>
</gene>
<comment type="caution">
    <text evidence="2">The sequence shown here is derived from an EMBL/GenBank/DDBJ whole genome shotgun (WGS) entry which is preliminary data.</text>
</comment>
<dbReference type="InterPro" id="IPR051783">
    <property type="entry name" value="NAD(P)-dependent_oxidoreduct"/>
</dbReference>
<dbReference type="CDD" id="cd05266">
    <property type="entry name" value="SDR_a4"/>
    <property type="match status" value="1"/>
</dbReference>
<accession>A0A2S5KSE4</accession>
<dbReference type="Proteomes" id="UP000238196">
    <property type="component" value="Unassembled WGS sequence"/>
</dbReference>
<dbReference type="InterPro" id="IPR001509">
    <property type="entry name" value="Epimerase_deHydtase"/>
</dbReference>
<sequence length="273" mass="30199">MPTSVLIAGCGKLGSPLALTLAHQGYEVHALCRSPRELPGVTLHYHDLSQPLTATLPATDFVFYMLAPTERTEAGYRTVYVQALQHLLTALPRPPQRLFFISSTSVYGQDQGEWVDENSPTHPGSFSGRILLEAEAIARQSTFPATILRLSGIYGAGRNHLLEQVRQGICHPAEPPYYSNRIHQDDAVAAMVHMLQVCKQGKALADCYLLTDSTPAPLHEVCQWLATQLQVCVMETAALRSRGGSKRCCNTRLIETGYAFHYPDYREGYLSLL</sequence>
<dbReference type="PANTHER" id="PTHR48079:SF6">
    <property type="entry name" value="NAD(P)-BINDING DOMAIN-CONTAINING PROTEIN-RELATED"/>
    <property type="match status" value="1"/>
</dbReference>
<reference evidence="2 3" key="1">
    <citation type="submission" date="2018-02" db="EMBL/GenBank/DDBJ databases">
        <title>novel marine gammaproteobacteria from coastal saline agro ecosystem.</title>
        <authorList>
            <person name="Krishnan R."/>
            <person name="Ramesh Kumar N."/>
        </authorList>
    </citation>
    <scope>NUCLEOTIDE SEQUENCE [LARGE SCALE GENOMIC DNA]</scope>
    <source>
        <strain evidence="2 3">228</strain>
    </source>
</reference>
<proteinExistence type="predicted"/>
<dbReference type="OrthoDB" id="9808276at2"/>
<evidence type="ECO:0000313" key="3">
    <source>
        <dbReference type="Proteomes" id="UP000238196"/>
    </source>
</evidence>
<dbReference type="Gene3D" id="3.40.50.720">
    <property type="entry name" value="NAD(P)-binding Rossmann-like Domain"/>
    <property type="match status" value="1"/>
</dbReference>
<evidence type="ECO:0000259" key="1">
    <source>
        <dbReference type="Pfam" id="PF01370"/>
    </source>
</evidence>
<dbReference type="PANTHER" id="PTHR48079">
    <property type="entry name" value="PROTEIN YEEZ"/>
    <property type="match status" value="1"/>
</dbReference>
<dbReference type="EMBL" id="PRLP01000026">
    <property type="protein sequence ID" value="PPC77777.1"/>
    <property type="molecule type" value="Genomic_DNA"/>
</dbReference>
<dbReference type="GO" id="GO:0004029">
    <property type="term" value="F:aldehyde dehydrogenase (NAD+) activity"/>
    <property type="evidence" value="ECO:0007669"/>
    <property type="project" value="TreeGrafter"/>
</dbReference>
<dbReference type="GO" id="GO:0005737">
    <property type="term" value="C:cytoplasm"/>
    <property type="evidence" value="ECO:0007669"/>
    <property type="project" value="TreeGrafter"/>
</dbReference>
<feature type="domain" description="NAD-dependent epimerase/dehydratase" evidence="1">
    <location>
        <begin position="5"/>
        <end position="202"/>
    </location>
</feature>
<organism evidence="2 3">
    <name type="scientific">Proteobacteria bacterium 228</name>
    <dbReference type="NCBI Taxonomy" id="2083153"/>
    <lineage>
        <taxon>Bacteria</taxon>
        <taxon>Pseudomonadati</taxon>
        <taxon>Pseudomonadota</taxon>
    </lineage>
</organism>
<dbReference type="AlphaFoldDB" id="A0A2S5KSE4"/>
<name>A0A2S5KSE4_9PROT</name>
<dbReference type="Pfam" id="PF01370">
    <property type="entry name" value="Epimerase"/>
    <property type="match status" value="1"/>
</dbReference>
<protein>
    <submittedName>
        <fullName evidence="2">NAD(P)-dependent oxidoreductase</fullName>
    </submittedName>
</protein>
<dbReference type="InterPro" id="IPR036291">
    <property type="entry name" value="NAD(P)-bd_dom_sf"/>
</dbReference>